<evidence type="ECO:0000256" key="4">
    <source>
        <dbReference type="ARBA" id="ARBA00022679"/>
    </source>
</evidence>
<dbReference type="GO" id="GO:0005886">
    <property type="term" value="C:plasma membrane"/>
    <property type="evidence" value="ECO:0007669"/>
    <property type="project" value="UniProtKB-SubCell"/>
</dbReference>
<evidence type="ECO:0000256" key="14">
    <source>
        <dbReference type="ARBA" id="ARBA00023170"/>
    </source>
</evidence>
<evidence type="ECO:0000256" key="1">
    <source>
        <dbReference type="ARBA" id="ARBA00004251"/>
    </source>
</evidence>
<keyword evidence="9" id="KW-0067">ATP-binding</keyword>
<evidence type="ECO:0000256" key="11">
    <source>
        <dbReference type="ARBA" id="ARBA00023136"/>
    </source>
</evidence>
<keyword evidence="12" id="KW-0829">Tyrosine-protein kinase</keyword>
<dbReference type="SMR" id="A2EM78"/>
<keyword evidence="5" id="KW-0812">Transmembrane</keyword>
<organism evidence="17 18">
    <name type="scientific">Trichomonas vaginalis (strain ATCC PRA-98 / G3)</name>
    <dbReference type="NCBI Taxonomy" id="412133"/>
    <lineage>
        <taxon>Eukaryota</taxon>
        <taxon>Metamonada</taxon>
        <taxon>Parabasalia</taxon>
        <taxon>Trichomonadida</taxon>
        <taxon>Trichomonadidae</taxon>
        <taxon>Trichomonas</taxon>
    </lineage>
</organism>
<evidence type="ECO:0000313" key="18">
    <source>
        <dbReference type="Proteomes" id="UP000001542"/>
    </source>
</evidence>
<dbReference type="InParanoid" id="A2EM78"/>
<evidence type="ECO:0000256" key="12">
    <source>
        <dbReference type="ARBA" id="ARBA00023137"/>
    </source>
</evidence>
<dbReference type="GO" id="GO:0005524">
    <property type="term" value="F:ATP binding"/>
    <property type="evidence" value="ECO:0007669"/>
    <property type="project" value="UniProtKB-KW"/>
</dbReference>
<accession>A2EM78</accession>
<dbReference type="Pfam" id="PF12810">
    <property type="entry name" value="ALK_LTK_GRD"/>
    <property type="match status" value="1"/>
</dbReference>
<dbReference type="RefSeq" id="XP_001318485.1">
    <property type="nucleotide sequence ID" value="XM_001318450.1"/>
</dbReference>
<feature type="domain" description="ALK/LTK-like glycine-rich" evidence="16">
    <location>
        <begin position="44"/>
        <end position="159"/>
    </location>
</feature>
<evidence type="ECO:0000313" key="17">
    <source>
        <dbReference type="EMBL" id="EAY06262.1"/>
    </source>
</evidence>
<keyword evidence="4" id="KW-0808">Transferase</keyword>
<keyword evidence="14" id="KW-0675">Receptor</keyword>
<evidence type="ECO:0000256" key="13">
    <source>
        <dbReference type="ARBA" id="ARBA00023157"/>
    </source>
</evidence>
<keyword evidence="18" id="KW-1185">Reference proteome</keyword>
<dbReference type="EC" id="2.7.10.1" evidence="2"/>
<keyword evidence="10" id="KW-1133">Transmembrane helix</keyword>
<dbReference type="AlphaFoldDB" id="A2EM78"/>
<evidence type="ECO:0000256" key="9">
    <source>
        <dbReference type="ARBA" id="ARBA00022840"/>
    </source>
</evidence>
<comment type="subcellular location">
    <subcellularLocation>
        <location evidence="1">Cell membrane</location>
        <topology evidence="1">Single-pass type I membrane protein</topology>
    </subcellularLocation>
</comment>
<reference evidence="17" key="2">
    <citation type="journal article" date="2007" name="Science">
        <title>Draft genome sequence of the sexually transmitted pathogen Trichomonas vaginalis.</title>
        <authorList>
            <person name="Carlton J.M."/>
            <person name="Hirt R.P."/>
            <person name="Silva J.C."/>
            <person name="Delcher A.L."/>
            <person name="Schatz M."/>
            <person name="Zhao Q."/>
            <person name="Wortman J.R."/>
            <person name="Bidwell S.L."/>
            <person name="Alsmark U.C.M."/>
            <person name="Besteiro S."/>
            <person name="Sicheritz-Ponten T."/>
            <person name="Noel C.J."/>
            <person name="Dacks J.B."/>
            <person name="Foster P.G."/>
            <person name="Simillion C."/>
            <person name="Van de Peer Y."/>
            <person name="Miranda-Saavedra D."/>
            <person name="Barton G.J."/>
            <person name="Westrop G.D."/>
            <person name="Mueller S."/>
            <person name="Dessi D."/>
            <person name="Fiori P.L."/>
            <person name="Ren Q."/>
            <person name="Paulsen I."/>
            <person name="Zhang H."/>
            <person name="Bastida-Corcuera F.D."/>
            <person name="Simoes-Barbosa A."/>
            <person name="Brown M.T."/>
            <person name="Hayes R.D."/>
            <person name="Mukherjee M."/>
            <person name="Okumura C.Y."/>
            <person name="Schneider R."/>
            <person name="Smith A.J."/>
            <person name="Vanacova S."/>
            <person name="Villalvazo M."/>
            <person name="Haas B.J."/>
            <person name="Pertea M."/>
            <person name="Feldblyum T.V."/>
            <person name="Utterback T.R."/>
            <person name="Shu C.L."/>
            <person name="Osoegawa K."/>
            <person name="de Jong P.J."/>
            <person name="Hrdy I."/>
            <person name="Horvathova L."/>
            <person name="Zubacova Z."/>
            <person name="Dolezal P."/>
            <person name="Malik S.B."/>
            <person name="Logsdon J.M. Jr."/>
            <person name="Henze K."/>
            <person name="Gupta A."/>
            <person name="Wang C.C."/>
            <person name="Dunne R.L."/>
            <person name="Upcroft J.A."/>
            <person name="Upcroft P."/>
            <person name="White O."/>
            <person name="Salzberg S.L."/>
            <person name="Tang P."/>
            <person name="Chiu C.-H."/>
            <person name="Lee Y.-S."/>
            <person name="Embley T.M."/>
            <person name="Coombs G.H."/>
            <person name="Mottram J.C."/>
            <person name="Tachezy J."/>
            <person name="Fraser-Liggett C.M."/>
            <person name="Johnson P.J."/>
        </authorList>
    </citation>
    <scope>NUCLEOTIDE SEQUENCE [LARGE SCALE GENOMIC DNA]</scope>
    <source>
        <strain evidence="17">G3</strain>
    </source>
</reference>
<evidence type="ECO:0000259" key="16">
    <source>
        <dbReference type="Pfam" id="PF12810"/>
    </source>
</evidence>
<evidence type="ECO:0000256" key="6">
    <source>
        <dbReference type="ARBA" id="ARBA00022729"/>
    </source>
</evidence>
<dbReference type="InterPro" id="IPR055163">
    <property type="entry name" value="ALK/LTK-like_GRD"/>
</dbReference>
<keyword evidence="6" id="KW-0732">Signal</keyword>
<evidence type="ECO:0000256" key="2">
    <source>
        <dbReference type="ARBA" id="ARBA00011902"/>
    </source>
</evidence>
<keyword evidence="7" id="KW-0547">Nucleotide-binding</keyword>
<dbReference type="VEuPathDB" id="TrichDB:TVAGG3_0640760"/>
<evidence type="ECO:0000256" key="3">
    <source>
        <dbReference type="ARBA" id="ARBA00022475"/>
    </source>
</evidence>
<protein>
    <recommendedName>
        <fullName evidence="2">receptor protein-tyrosine kinase</fullName>
        <ecNumber evidence="2">2.7.10.1</ecNumber>
    </recommendedName>
</protein>
<keyword evidence="8" id="KW-0418">Kinase</keyword>
<dbReference type="GO" id="GO:0004714">
    <property type="term" value="F:transmembrane receptor protein tyrosine kinase activity"/>
    <property type="evidence" value="ECO:0007669"/>
    <property type="project" value="UniProtKB-EC"/>
</dbReference>
<gene>
    <name evidence="17" type="ORF">TVAG_034410</name>
</gene>
<dbReference type="VEuPathDB" id="TrichDB:TVAG_034410"/>
<evidence type="ECO:0000256" key="7">
    <source>
        <dbReference type="ARBA" id="ARBA00022741"/>
    </source>
</evidence>
<dbReference type="EMBL" id="DS113428">
    <property type="protein sequence ID" value="EAY06262.1"/>
    <property type="molecule type" value="Genomic_DNA"/>
</dbReference>
<sequence>MSNEIKFGEYSLLNSELFNNPECNDSSCKFIYPCSDKQTCSGFKIQLKPGHYLFEVYGAQGSQDNSYTSASHKGGLGGYARAEITIRKKIPLYLFIGSQGDWTDEGPSGKSFNGGGPGYNSGPGGGATDFRMFENEIRSRFLIAGGGGAQGLYHKIISGDNPYFDGGTERTPYTPRTDPPVGDVVVVNETKSPADELAIPLLLLKNLWN</sequence>
<dbReference type="Proteomes" id="UP000001542">
    <property type="component" value="Unassembled WGS sequence"/>
</dbReference>
<evidence type="ECO:0000256" key="15">
    <source>
        <dbReference type="ARBA" id="ARBA00023180"/>
    </source>
</evidence>
<reference evidence="17" key="1">
    <citation type="submission" date="2006-10" db="EMBL/GenBank/DDBJ databases">
        <authorList>
            <person name="Amadeo P."/>
            <person name="Zhao Q."/>
            <person name="Wortman J."/>
            <person name="Fraser-Liggett C."/>
            <person name="Carlton J."/>
        </authorList>
    </citation>
    <scope>NUCLEOTIDE SEQUENCE</scope>
    <source>
        <strain evidence="17">G3</strain>
    </source>
</reference>
<evidence type="ECO:0000256" key="8">
    <source>
        <dbReference type="ARBA" id="ARBA00022777"/>
    </source>
</evidence>
<dbReference type="KEGG" id="tva:4764137"/>
<keyword evidence="3" id="KW-1003">Cell membrane</keyword>
<keyword evidence="13" id="KW-1015">Disulfide bond</keyword>
<name>A2EM78_TRIV3</name>
<evidence type="ECO:0000256" key="5">
    <source>
        <dbReference type="ARBA" id="ARBA00022692"/>
    </source>
</evidence>
<keyword evidence="15" id="KW-0325">Glycoprotein</keyword>
<evidence type="ECO:0000256" key="10">
    <source>
        <dbReference type="ARBA" id="ARBA00022989"/>
    </source>
</evidence>
<proteinExistence type="predicted"/>
<keyword evidence="11" id="KW-0472">Membrane</keyword>